<evidence type="ECO:0000256" key="5">
    <source>
        <dbReference type="ARBA" id="ARBA00022475"/>
    </source>
</evidence>
<evidence type="ECO:0000256" key="11">
    <source>
        <dbReference type="RuleBase" id="RU000477"/>
    </source>
</evidence>
<protein>
    <recommendedName>
        <fullName evidence="16">Aquaporin</fullName>
    </recommendedName>
</protein>
<dbReference type="Proteomes" id="UP000005627">
    <property type="component" value="Chromosome 4"/>
</dbReference>
<dbReference type="FunCoup" id="G8ZUE6">
    <property type="interactions" value="294"/>
</dbReference>
<dbReference type="EMBL" id="HE616745">
    <property type="protein sequence ID" value="CCE92240.1"/>
    <property type="molecule type" value="Genomic_DNA"/>
</dbReference>
<dbReference type="Pfam" id="PF00230">
    <property type="entry name" value="MIP"/>
    <property type="match status" value="1"/>
</dbReference>
<evidence type="ECO:0000256" key="3">
    <source>
        <dbReference type="ARBA" id="ARBA00006175"/>
    </source>
</evidence>
<dbReference type="OrthoDB" id="3222at2759"/>
<keyword evidence="8" id="KW-0256">Endoplasmic reticulum</keyword>
<reference evidence="14 15" key="1">
    <citation type="journal article" date="2011" name="Proc. Natl. Acad. Sci. U.S.A.">
        <title>Evolutionary erosion of yeast sex chromosomes by mating-type switching accidents.</title>
        <authorList>
            <person name="Gordon J.L."/>
            <person name="Armisen D."/>
            <person name="Proux-Wera E."/>
            <person name="Oheigeartaigh S.S."/>
            <person name="Byrne K.P."/>
            <person name="Wolfe K.H."/>
        </authorList>
    </citation>
    <scope>NUCLEOTIDE SEQUENCE [LARGE SCALE GENOMIC DNA]</scope>
    <source>
        <strain evidence="15">ATCC 10662 / CBS 1146 / NBRC 0425 / NCYC 2629 / NRRL Y-866</strain>
    </source>
</reference>
<evidence type="ECO:0000256" key="1">
    <source>
        <dbReference type="ARBA" id="ARBA00004477"/>
    </source>
</evidence>
<dbReference type="Gene3D" id="1.20.1080.10">
    <property type="entry name" value="Glycerol uptake facilitator protein"/>
    <property type="match status" value="1"/>
</dbReference>
<evidence type="ECO:0000256" key="6">
    <source>
        <dbReference type="ARBA" id="ARBA00022692"/>
    </source>
</evidence>
<feature type="transmembrane region" description="Helical" evidence="13">
    <location>
        <begin position="111"/>
        <end position="138"/>
    </location>
</feature>
<feature type="transmembrane region" description="Helical" evidence="13">
    <location>
        <begin position="225"/>
        <end position="247"/>
    </location>
</feature>
<dbReference type="InParanoid" id="G8ZUE6"/>
<dbReference type="SUPFAM" id="SSF81338">
    <property type="entry name" value="Aquaporin-like"/>
    <property type="match status" value="1"/>
</dbReference>
<feature type="compositionally biased region" description="Basic and acidic residues" evidence="12">
    <location>
        <begin position="31"/>
        <end position="44"/>
    </location>
</feature>
<evidence type="ECO:0000256" key="9">
    <source>
        <dbReference type="ARBA" id="ARBA00022989"/>
    </source>
</evidence>
<evidence type="ECO:0008006" key="16">
    <source>
        <dbReference type="Google" id="ProtNLM"/>
    </source>
</evidence>
<keyword evidence="15" id="KW-1185">Reference proteome</keyword>
<dbReference type="GeneID" id="11503607"/>
<dbReference type="PROSITE" id="PS00221">
    <property type="entry name" value="MIP"/>
    <property type="match status" value="1"/>
</dbReference>
<dbReference type="HOGENOM" id="CLU_020019_1_4_1"/>
<keyword evidence="9 13" id="KW-1133">Transmembrane helix</keyword>
<accession>G8ZUE6</accession>
<dbReference type="KEGG" id="tdl:TDEL_0D06560"/>
<feature type="compositionally biased region" description="Basic and acidic residues" evidence="12">
    <location>
        <begin position="1"/>
        <end position="15"/>
    </location>
</feature>
<dbReference type="GO" id="GO:0005789">
    <property type="term" value="C:endoplasmic reticulum membrane"/>
    <property type="evidence" value="ECO:0007669"/>
    <property type="project" value="UniProtKB-SubCell"/>
</dbReference>
<dbReference type="InterPro" id="IPR000425">
    <property type="entry name" value="MIP"/>
</dbReference>
<dbReference type="InterPro" id="IPR034294">
    <property type="entry name" value="Aquaporin_transptr"/>
</dbReference>
<dbReference type="NCBIfam" id="TIGR00861">
    <property type="entry name" value="MIP"/>
    <property type="match status" value="1"/>
</dbReference>
<dbReference type="eggNOG" id="KOG0223">
    <property type="taxonomic scope" value="Eukaryota"/>
</dbReference>
<keyword evidence="4 11" id="KW-0813">Transport</keyword>
<evidence type="ECO:0000256" key="13">
    <source>
        <dbReference type="SAM" id="Phobius"/>
    </source>
</evidence>
<organism evidence="14 15">
    <name type="scientific">Torulaspora delbrueckii</name>
    <name type="common">Yeast</name>
    <name type="synonym">Candida colliculosa</name>
    <dbReference type="NCBI Taxonomy" id="4950"/>
    <lineage>
        <taxon>Eukaryota</taxon>
        <taxon>Fungi</taxon>
        <taxon>Dikarya</taxon>
        <taxon>Ascomycota</taxon>
        <taxon>Saccharomycotina</taxon>
        <taxon>Saccharomycetes</taxon>
        <taxon>Saccharomycetales</taxon>
        <taxon>Saccharomycetaceae</taxon>
        <taxon>Torulaspora</taxon>
    </lineage>
</organism>
<evidence type="ECO:0000313" key="15">
    <source>
        <dbReference type="Proteomes" id="UP000005627"/>
    </source>
</evidence>
<keyword evidence="7" id="KW-0677">Repeat</keyword>
<dbReference type="PRINTS" id="PR00783">
    <property type="entry name" value="MINTRINSICP"/>
</dbReference>
<gene>
    <name evidence="14" type="primary">TDEL0D06560</name>
    <name evidence="14" type="ORF">TDEL_0D06560</name>
</gene>
<dbReference type="AlphaFoldDB" id="G8ZUE6"/>
<dbReference type="GO" id="GO:0005886">
    <property type="term" value="C:plasma membrane"/>
    <property type="evidence" value="ECO:0007669"/>
    <property type="project" value="UniProtKB-SubCell"/>
</dbReference>
<dbReference type="InterPro" id="IPR022357">
    <property type="entry name" value="MIP_CS"/>
</dbReference>
<evidence type="ECO:0000256" key="8">
    <source>
        <dbReference type="ARBA" id="ARBA00022824"/>
    </source>
</evidence>
<evidence type="ECO:0000256" key="12">
    <source>
        <dbReference type="SAM" id="MobiDB-lite"/>
    </source>
</evidence>
<evidence type="ECO:0000256" key="4">
    <source>
        <dbReference type="ARBA" id="ARBA00022448"/>
    </source>
</evidence>
<evidence type="ECO:0000256" key="7">
    <source>
        <dbReference type="ARBA" id="ARBA00022737"/>
    </source>
</evidence>
<keyword evidence="5" id="KW-1003">Cell membrane</keyword>
<keyword evidence="6 11" id="KW-0812">Transmembrane</keyword>
<dbReference type="RefSeq" id="XP_003681451.1">
    <property type="nucleotide sequence ID" value="XM_003681403.1"/>
</dbReference>
<evidence type="ECO:0000256" key="10">
    <source>
        <dbReference type="ARBA" id="ARBA00023136"/>
    </source>
</evidence>
<feature type="transmembrane region" description="Helical" evidence="13">
    <location>
        <begin position="70"/>
        <end position="91"/>
    </location>
</feature>
<feature type="region of interest" description="Disordered" evidence="12">
    <location>
        <begin position="1"/>
        <end position="49"/>
    </location>
</feature>
<dbReference type="GO" id="GO:0015250">
    <property type="term" value="F:water channel activity"/>
    <property type="evidence" value="ECO:0007669"/>
    <property type="project" value="TreeGrafter"/>
</dbReference>
<evidence type="ECO:0000313" key="14">
    <source>
        <dbReference type="EMBL" id="CCE92240.1"/>
    </source>
</evidence>
<dbReference type="FunFam" id="1.20.1080.10:FF:000014">
    <property type="entry name" value="Aquaporin 1"/>
    <property type="match status" value="1"/>
</dbReference>
<dbReference type="InterPro" id="IPR023271">
    <property type="entry name" value="Aquaporin-like"/>
</dbReference>
<dbReference type="STRING" id="1076872.G8ZUE6"/>
<sequence>MSDIENNRPKTDHSSSDNLTRVGDYDPIGARSDRPPLDQRESKKSGYGLFPYRPRYPKLRVGSETIRGHCVAAFGEFCGTFMFLWCAYVIANIANHDVSLEATADGSHPGQLIMIALGFGFSVMFSVWCFSGVSGGALNPAVSLSLALSRAIKPTRCLVHWIAQMLDGMAAGGAAHAMTPGGVRFANSLGLGCSRSRGLFIEMFETTILCFTVLMTAIESKDGSFMAALPIGISLFISHLACTAYTGTGVNPARSFGAALAAKSFPTYFWIYWIGPLLGAILASAIWQALQWLNYADVVALEKKAKEEVLA</sequence>
<keyword evidence="10 13" id="KW-0472">Membrane</keyword>
<comment type="subcellular location">
    <subcellularLocation>
        <location evidence="2">Cell membrane</location>
        <topology evidence="2">Multi-pass membrane protein</topology>
    </subcellularLocation>
    <subcellularLocation>
        <location evidence="1">Endoplasmic reticulum membrane</location>
        <topology evidence="1">Multi-pass membrane protein</topology>
    </subcellularLocation>
</comment>
<evidence type="ECO:0000256" key="2">
    <source>
        <dbReference type="ARBA" id="ARBA00004651"/>
    </source>
</evidence>
<feature type="transmembrane region" description="Helical" evidence="13">
    <location>
        <begin position="267"/>
        <end position="287"/>
    </location>
</feature>
<comment type="similarity">
    <text evidence="3 11">Belongs to the MIP/aquaporin (TC 1.A.8) family.</text>
</comment>
<feature type="transmembrane region" description="Helical" evidence="13">
    <location>
        <begin position="198"/>
        <end position="218"/>
    </location>
</feature>
<proteinExistence type="inferred from homology"/>
<dbReference type="PANTHER" id="PTHR19139:SF199">
    <property type="entry name" value="MIP17260P"/>
    <property type="match status" value="1"/>
</dbReference>
<dbReference type="PANTHER" id="PTHR19139">
    <property type="entry name" value="AQUAPORIN TRANSPORTER"/>
    <property type="match status" value="1"/>
</dbReference>
<name>G8ZUE6_TORDE</name>